<protein>
    <recommendedName>
        <fullName evidence="1">Putative regulatory protein FmdB zinc ribbon domain-containing protein</fullName>
    </recommendedName>
</protein>
<accession>A0A1Z5HRT4</accession>
<gene>
    <name evidence="2" type="ORF">KKC1_12370</name>
</gene>
<organism evidence="2 3">
    <name type="scientific">Calderihabitans maritimus</name>
    <dbReference type="NCBI Taxonomy" id="1246530"/>
    <lineage>
        <taxon>Bacteria</taxon>
        <taxon>Bacillati</taxon>
        <taxon>Bacillota</taxon>
        <taxon>Clostridia</taxon>
        <taxon>Neomoorellales</taxon>
        <taxon>Calderihabitantaceae</taxon>
        <taxon>Calderihabitans</taxon>
    </lineage>
</organism>
<name>A0A1Z5HRT4_9FIRM</name>
<reference evidence="3" key="1">
    <citation type="journal article" date="2017" name="Appl. Environ. Microbiol.">
        <title>Genomic Analysis of Calderihabitans maritimus KKC1, a Thermophilic, Hydrogenogenic, Carboxydotrophic Bacterium Isolated from Marine Sediment.</title>
        <authorList>
            <person name="Omae K."/>
            <person name="Yoneda Y."/>
            <person name="Fukuyama Y."/>
            <person name="Yoshida T."/>
            <person name="Sako Y."/>
        </authorList>
    </citation>
    <scope>NUCLEOTIDE SEQUENCE [LARGE SCALE GENOMIC DNA]</scope>
    <source>
        <strain evidence="3">KKC1</strain>
    </source>
</reference>
<dbReference type="SMART" id="SM00834">
    <property type="entry name" value="CxxC_CXXC_SSSS"/>
    <property type="match status" value="1"/>
</dbReference>
<dbReference type="EMBL" id="BDGJ01000051">
    <property type="protein sequence ID" value="GAW92077.1"/>
    <property type="molecule type" value="Genomic_DNA"/>
</dbReference>
<dbReference type="AlphaFoldDB" id="A0A1Z5HRT4"/>
<sequence length="68" mass="7354">MPTYDFRCVNCGERFSRRVPIEERDKVRCPQCGSKAQQLLTGFIYFGKSDGGGSGSCSRSSCSGCSGC</sequence>
<proteinExistence type="predicted"/>
<dbReference type="InterPro" id="IPR013429">
    <property type="entry name" value="Regulatory_FmdB_Zinc_ribbon"/>
</dbReference>
<dbReference type="Pfam" id="PF09723">
    <property type="entry name" value="Zn_ribbon_8"/>
    <property type="match status" value="1"/>
</dbReference>
<feature type="domain" description="Putative regulatory protein FmdB zinc ribbon" evidence="1">
    <location>
        <begin position="1"/>
        <end position="41"/>
    </location>
</feature>
<evidence type="ECO:0000313" key="2">
    <source>
        <dbReference type="EMBL" id="GAW92077.1"/>
    </source>
</evidence>
<dbReference type="OrthoDB" id="9813321at2"/>
<evidence type="ECO:0000313" key="3">
    <source>
        <dbReference type="Proteomes" id="UP000197032"/>
    </source>
</evidence>
<dbReference type="Proteomes" id="UP000197032">
    <property type="component" value="Unassembled WGS sequence"/>
</dbReference>
<comment type="caution">
    <text evidence="2">The sequence shown here is derived from an EMBL/GenBank/DDBJ whole genome shotgun (WGS) entry which is preliminary data.</text>
</comment>
<keyword evidence="3" id="KW-1185">Reference proteome</keyword>
<dbReference type="NCBIfam" id="TIGR02605">
    <property type="entry name" value="CxxC_CxxC_SSSS"/>
    <property type="match status" value="1"/>
</dbReference>
<evidence type="ECO:0000259" key="1">
    <source>
        <dbReference type="SMART" id="SM00834"/>
    </source>
</evidence>
<dbReference type="Gene3D" id="2.20.28.30">
    <property type="entry name" value="RNA polymerase ii, chain L"/>
    <property type="match status" value="1"/>
</dbReference>